<reference evidence="1" key="1">
    <citation type="journal article" date="2023" name="Genome Biol. Evol.">
        <title>Long-read-based Genome Assembly of Drosophila gunungcola Reveals Fewer Chemosensory Genes in Flower-breeding Species.</title>
        <authorList>
            <person name="Negi A."/>
            <person name="Liao B.Y."/>
            <person name="Yeh S.D."/>
        </authorList>
    </citation>
    <scope>NUCLEOTIDE SEQUENCE</scope>
    <source>
        <strain evidence="1">Sukarami</strain>
    </source>
</reference>
<dbReference type="EMBL" id="JAMKOV010000003">
    <property type="protein sequence ID" value="KAI8041686.1"/>
    <property type="molecule type" value="Genomic_DNA"/>
</dbReference>
<evidence type="ECO:0000313" key="1">
    <source>
        <dbReference type="EMBL" id="KAI8041686.1"/>
    </source>
</evidence>
<accession>A0A9P9YRE4</accession>
<comment type="caution">
    <text evidence="1">The sequence shown here is derived from an EMBL/GenBank/DDBJ whole genome shotgun (WGS) entry which is preliminary data.</text>
</comment>
<organism evidence="1 2">
    <name type="scientific">Drosophila gunungcola</name>
    <name type="common">fruit fly</name>
    <dbReference type="NCBI Taxonomy" id="103775"/>
    <lineage>
        <taxon>Eukaryota</taxon>
        <taxon>Metazoa</taxon>
        <taxon>Ecdysozoa</taxon>
        <taxon>Arthropoda</taxon>
        <taxon>Hexapoda</taxon>
        <taxon>Insecta</taxon>
        <taxon>Pterygota</taxon>
        <taxon>Neoptera</taxon>
        <taxon>Endopterygota</taxon>
        <taxon>Diptera</taxon>
        <taxon>Brachycera</taxon>
        <taxon>Muscomorpha</taxon>
        <taxon>Ephydroidea</taxon>
        <taxon>Drosophilidae</taxon>
        <taxon>Drosophila</taxon>
        <taxon>Sophophora</taxon>
    </lineage>
</organism>
<gene>
    <name evidence="1" type="ORF">M5D96_005951</name>
</gene>
<proteinExistence type="predicted"/>
<evidence type="ECO:0000313" key="2">
    <source>
        <dbReference type="Proteomes" id="UP001059596"/>
    </source>
</evidence>
<keyword evidence="2" id="KW-1185">Reference proteome</keyword>
<dbReference type="AlphaFoldDB" id="A0A9P9YRE4"/>
<dbReference type="Proteomes" id="UP001059596">
    <property type="component" value="Unassembled WGS sequence"/>
</dbReference>
<name>A0A9P9YRE4_9MUSC</name>
<protein>
    <submittedName>
        <fullName evidence="1">Uncharacterized protein</fullName>
    </submittedName>
</protein>
<sequence>MMMMMMRMEELVLAHITMCGARGQRLPPDVQEGAVEVVGVGVAVEDVCTPQQQQQHQQQPQGATVGDVAVVILVHKIKISRVFKRFQCSFPVATIASQASPRQQLQECRRQGSSSSNSIGIRNCNIEGVQMPDATFLAAV</sequence>